<reference evidence="1" key="1">
    <citation type="journal article" date="2010" name="Nature">
        <title>The sequence and de novo assembly of the giant panda genome.</title>
        <authorList>
            <person name="Li R."/>
            <person name="Fan W."/>
            <person name="Tian G."/>
            <person name="Zhu H."/>
            <person name="He L."/>
            <person name="Cai J."/>
            <person name="Huang Q."/>
            <person name="Cai Q."/>
            <person name="Li B."/>
            <person name="Bai Y."/>
            <person name="Zhang Z."/>
            <person name="Zhang Y."/>
            <person name="Wang W."/>
            <person name="Li J."/>
            <person name="Wei F."/>
            <person name="Li H."/>
            <person name="Jian M."/>
            <person name="Li J."/>
            <person name="Zhang Z."/>
            <person name="Nielsen R."/>
            <person name="Li D."/>
            <person name="Gu W."/>
            <person name="Yang Z."/>
            <person name="Xuan Z."/>
            <person name="Ryder O.A."/>
            <person name="Leung F.C."/>
            <person name="Zhou Y."/>
            <person name="Cao J."/>
            <person name="Sun X."/>
            <person name="Fu Y."/>
            <person name="Fang X."/>
            <person name="Guo X."/>
            <person name="Wang B."/>
            <person name="Hou R."/>
            <person name="Shen F."/>
            <person name="Mu B."/>
            <person name="Ni P."/>
            <person name="Lin R."/>
            <person name="Qian W."/>
            <person name="Wang G."/>
            <person name="Yu C."/>
            <person name="Nie W."/>
            <person name="Wang J."/>
            <person name="Wu Z."/>
            <person name="Liang H."/>
            <person name="Min J."/>
            <person name="Wu Q."/>
            <person name="Cheng S."/>
            <person name="Ruan J."/>
            <person name="Wang M."/>
            <person name="Shi Z."/>
            <person name="Wen M."/>
            <person name="Liu B."/>
            <person name="Ren X."/>
            <person name="Zheng H."/>
            <person name="Dong D."/>
            <person name="Cook K."/>
            <person name="Shan G."/>
            <person name="Zhang H."/>
            <person name="Kosiol C."/>
            <person name="Xie X."/>
            <person name="Lu Z."/>
            <person name="Zheng H."/>
            <person name="Li Y."/>
            <person name="Steiner C.C."/>
            <person name="Lam T.T."/>
            <person name="Lin S."/>
            <person name="Zhang Q."/>
            <person name="Li G."/>
            <person name="Tian J."/>
            <person name="Gong T."/>
            <person name="Liu H."/>
            <person name="Zhang D."/>
            <person name="Fang L."/>
            <person name="Ye C."/>
            <person name="Zhang J."/>
            <person name="Hu W."/>
            <person name="Xu A."/>
            <person name="Ren Y."/>
            <person name="Zhang G."/>
            <person name="Bruford M.W."/>
            <person name="Li Q."/>
            <person name="Ma L."/>
            <person name="Guo Y."/>
            <person name="An N."/>
            <person name="Hu Y."/>
            <person name="Zheng Y."/>
            <person name="Shi Y."/>
            <person name="Li Z."/>
            <person name="Liu Q."/>
            <person name="Chen Y."/>
            <person name="Zhao J."/>
            <person name="Qu N."/>
            <person name="Zhao S."/>
            <person name="Tian F."/>
            <person name="Wang X."/>
            <person name="Wang H."/>
            <person name="Xu L."/>
            <person name="Liu X."/>
            <person name="Vinar T."/>
            <person name="Wang Y."/>
            <person name="Lam T.W."/>
            <person name="Yiu S.M."/>
            <person name="Liu S."/>
            <person name="Zhang H."/>
            <person name="Li D."/>
            <person name="Huang Y."/>
            <person name="Wang X."/>
            <person name="Yang G."/>
            <person name="Jiang Z."/>
            <person name="Wang J."/>
            <person name="Qin N."/>
            <person name="Li L."/>
            <person name="Li J."/>
            <person name="Bolund L."/>
            <person name="Kristiansen K."/>
            <person name="Wong G.K."/>
            <person name="Olson M."/>
            <person name="Zhang X."/>
            <person name="Li S."/>
            <person name="Yang H."/>
            <person name="Wang J."/>
            <person name="Wang J."/>
        </authorList>
    </citation>
    <scope>NUCLEOTIDE SEQUENCE [LARGE SCALE GENOMIC DNA]</scope>
</reference>
<feature type="non-terminal residue" evidence="1">
    <location>
        <position position="122"/>
    </location>
</feature>
<dbReference type="InParanoid" id="D2HCK8"/>
<feature type="non-terminal residue" evidence="1">
    <location>
        <position position="1"/>
    </location>
</feature>
<protein>
    <submittedName>
        <fullName evidence="1">Uncharacterized protein</fullName>
    </submittedName>
</protein>
<evidence type="ECO:0000313" key="1">
    <source>
        <dbReference type="EMBL" id="EFB13185.1"/>
    </source>
</evidence>
<gene>
    <name evidence="1" type="ORF">PANDA_008337</name>
</gene>
<sequence>DFNTTFTSMDRSSKQKINKETVSLDDTLDQMDITDIYRTFHLKLKEYTFFSSAHGTFSRIDHMLVYKISLNQFKKIEIIPPIFPIIMYETRNQLQEKNTNMWRLNNLMLSNQWVNEVIKEEI</sequence>
<proteinExistence type="predicted"/>
<dbReference type="Gene3D" id="3.60.10.10">
    <property type="entry name" value="Endonuclease/exonuclease/phosphatase"/>
    <property type="match status" value="1"/>
</dbReference>
<dbReference type="AlphaFoldDB" id="D2HCK8"/>
<dbReference type="InterPro" id="IPR036691">
    <property type="entry name" value="Endo/exonu/phosph_ase_sf"/>
</dbReference>
<accession>D2HCK8</accession>
<name>D2HCK8_AILME</name>
<organism evidence="1">
    <name type="scientific">Ailuropoda melanoleuca</name>
    <name type="common">Giant panda</name>
    <dbReference type="NCBI Taxonomy" id="9646"/>
    <lineage>
        <taxon>Eukaryota</taxon>
        <taxon>Metazoa</taxon>
        <taxon>Chordata</taxon>
        <taxon>Craniata</taxon>
        <taxon>Vertebrata</taxon>
        <taxon>Euteleostomi</taxon>
        <taxon>Mammalia</taxon>
        <taxon>Eutheria</taxon>
        <taxon>Laurasiatheria</taxon>
        <taxon>Carnivora</taxon>
        <taxon>Caniformia</taxon>
        <taxon>Ursidae</taxon>
        <taxon>Ailuropoda</taxon>
    </lineage>
</organism>
<dbReference type="SUPFAM" id="SSF56219">
    <property type="entry name" value="DNase I-like"/>
    <property type="match status" value="1"/>
</dbReference>
<dbReference type="EMBL" id="GL192689">
    <property type="protein sequence ID" value="EFB13185.1"/>
    <property type="molecule type" value="Genomic_DNA"/>
</dbReference>